<dbReference type="GO" id="GO:0016301">
    <property type="term" value="F:kinase activity"/>
    <property type="evidence" value="ECO:0007669"/>
    <property type="project" value="UniProtKB-KW"/>
</dbReference>
<name>A0ABP8S2Q9_9PSEU</name>
<feature type="domain" description="Histidine kinase" evidence="5">
    <location>
        <begin position="258"/>
        <end position="358"/>
    </location>
</feature>
<dbReference type="InterPro" id="IPR003594">
    <property type="entry name" value="HATPase_dom"/>
</dbReference>
<dbReference type="InterPro" id="IPR036890">
    <property type="entry name" value="HATPase_C_sf"/>
</dbReference>
<dbReference type="PROSITE" id="PS50109">
    <property type="entry name" value="HIS_KIN"/>
    <property type="match status" value="1"/>
</dbReference>
<dbReference type="Proteomes" id="UP001501598">
    <property type="component" value="Unassembled WGS sequence"/>
</dbReference>
<dbReference type="PANTHER" id="PTHR34220:SF7">
    <property type="entry name" value="SENSOR HISTIDINE KINASE YPDA"/>
    <property type="match status" value="1"/>
</dbReference>
<sequence length="363" mass="38102">MPVVTEDAPVARRRLFRRAPAADPTAVLAAGSAIAADLRGGLAPRAGDLGADPVARAARRLRSLLGVGAVGLADLHGEPAWAGRVPAGAADLVEQVRRDGHRAATGSVAADPIVVRGELAGVLVLGGDLGRGVARRTADWVAEALERGRLEASAEAAERAELRALRAEISPHFVYNALTTIGSFVDSDPDRARDLILDFAEYIRHSVARRGDYTTLAGEFRAVEAYLALARAVLGDRLRVQVRIAPEVLPVALPFLALQPLVENAVQHGVERREEGGSVQVSGEAQGSECVIAIEDDGPGMDPEHARALLAGAGGGEGLALTNVDRRLRAVYGPQYGLVIETALGEGTRVVMRVPRFQPGVVA</sequence>
<evidence type="ECO:0000256" key="1">
    <source>
        <dbReference type="ARBA" id="ARBA00000085"/>
    </source>
</evidence>
<dbReference type="EC" id="2.7.13.3" evidence="2"/>
<protein>
    <recommendedName>
        <fullName evidence="2">histidine kinase</fullName>
        <ecNumber evidence="2">2.7.13.3</ecNumber>
    </recommendedName>
</protein>
<dbReference type="InterPro" id="IPR004358">
    <property type="entry name" value="Sig_transdc_His_kin-like_C"/>
</dbReference>
<keyword evidence="3 6" id="KW-0808">Transferase</keyword>
<evidence type="ECO:0000313" key="6">
    <source>
        <dbReference type="EMBL" id="GAA4559725.1"/>
    </source>
</evidence>
<dbReference type="InterPro" id="IPR005467">
    <property type="entry name" value="His_kinase_dom"/>
</dbReference>
<gene>
    <name evidence="6" type="ORF">GCM10023175_68210</name>
</gene>
<evidence type="ECO:0000313" key="7">
    <source>
        <dbReference type="Proteomes" id="UP001501598"/>
    </source>
</evidence>
<dbReference type="InterPro" id="IPR010559">
    <property type="entry name" value="Sig_transdc_His_kin_internal"/>
</dbReference>
<keyword evidence="4" id="KW-0902">Two-component regulatory system</keyword>
<evidence type="ECO:0000259" key="5">
    <source>
        <dbReference type="PROSITE" id="PS50109"/>
    </source>
</evidence>
<proteinExistence type="predicted"/>
<organism evidence="6 7">
    <name type="scientific">Pseudonocardia xishanensis</name>
    <dbReference type="NCBI Taxonomy" id="630995"/>
    <lineage>
        <taxon>Bacteria</taxon>
        <taxon>Bacillati</taxon>
        <taxon>Actinomycetota</taxon>
        <taxon>Actinomycetes</taxon>
        <taxon>Pseudonocardiales</taxon>
        <taxon>Pseudonocardiaceae</taxon>
        <taxon>Pseudonocardia</taxon>
    </lineage>
</organism>
<comment type="catalytic activity">
    <reaction evidence="1">
        <text>ATP + protein L-histidine = ADP + protein N-phospho-L-histidine.</text>
        <dbReference type="EC" id="2.7.13.3"/>
    </reaction>
</comment>
<dbReference type="Pfam" id="PF02518">
    <property type="entry name" value="HATPase_c"/>
    <property type="match status" value="1"/>
</dbReference>
<keyword evidence="7" id="KW-1185">Reference proteome</keyword>
<dbReference type="Pfam" id="PF06580">
    <property type="entry name" value="His_kinase"/>
    <property type="match status" value="1"/>
</dbReference>
<reference evidence="7" key="1">
    <citation type="journal article" date="2019" name="Int. J. Syst. Evol. Microbiol.">
        <title>The Global Catalogue of Microorganisms (GCM) 10K type strain sequencing project: providing services to taxonomists for standard genome sequencing and annotation.</title>
        <authorList>
            <consortium name="The Broad Institute Genomics Platform"/>
            <consortium name="The Broad Institute Genome Sequencing Center for Infectious Disease"/>
            <person name="Wu L."/>
            <person name="Ma J."/>
        </authorList>
    </citation>
    <scope>NUCLEOTIDE SEQUENCE [LARGE SCALE GENOMIC DNA]</scope>
    <source>
        <strain evidence="7">JCM 17906</strain>
    </source>
</reference>
<dbReference type="SUPFAM" id="SSF55874">
    <property type="entry name" value="ATPase domain of HSP90 chaperone/DNA topoisomerase II/histidine kinase"/>
    <property type="match status" value="1"/>
</dbReference>
<keyword evidence="3 6" id="KW-0418">Kinase</keyword>
<dbReference type="EMBL" id="BAABGT010000122">
    <property type="protein sequence ID" value="GAA4559725.1"/>
    <property type="molecule type" value="Genomic_DNA"/>
</dbReference>
<evidence type="ECO:0000256" key="4">
    <source>
        <dbReference type="ARBA" id="ARBA00023012"/>
    </source>
</evidence>
<comment type="caution">
    <text evidence="6">The sequence shown here is derived from an EMBL/GenBank/DDBJ whole genome shotgun (WGS) entry which is preliminary data.</text>
</comment>
<dbReference type="InterPro" id="IPR050640">
    <property type="entry name" value="Bact_2-comp_sensor_kinase"/>
</dbReference>
<dbReference type="Gene3D" id="3.30.565.10">
    <property type="entry name" value="Histidine kinase-like ATPase, C-terminal domain"/>
    <property type="match status" value="1"/>
</dbReference>
<dbReference type="SMART" id="SM00387">
    <property type="entry name" value="HATPase_c"/>
    <property type="match status" value="1"/>
</dbReference>
<dbReference type="PRINTS" id="PR00344">
    <property type="entry name" value="BCTRLSENSOR"/>
</dbReference>
<dbReference type="PANTHER" id="PTHR34220">
    <property type="entry name" value="SENSOR HISTIDINE KINASE YPDA"/>
    <property type="match status" value="1"/>
</dbReference>
<evidence type="ECO:0000256" key="3">
    <source>
        <dbReference type="ARBA" id="ARBA00022777"/>
    </source>
</evidence>
<evidence type="ECO:0000256" key="2">
    <source>
        <dbReference type="ARBA" id="ARBA00012438"/>
    </source>
</evidence>
<accession>A0ABP8S2Q9</accession>